<gene>
    <name evidence="1" type="ORF">M0M57_11915</name>
</gene>
<proteinExistence type="predicted"/>
<protein>
    <recommendedName>
        <fullName evidence="3">HD domain-containing protein</fullName>
    </recommendedName>
</protein>
<organism evidence="1 2">
    <name type="scientific">Flavobacterium azooxidireducens</name>
    <dbReference type="NCBI Taxonomy" id="1871076"/>
    <lineage>
        <taxon>Bacteria</taxon>
        <taxon>Pseudomonadati</taxon>
        <taxon>Bacteroidota</taxon>
        <taxon>Flavobacteriia</taxon>
        <taxon>Flavobacteriales</taxon>
        <taxon>Flavobacteriaceae</taxon>
        <taxon>Flavobacterium</taxon>
    </lineage>
</organism>
<keyword evidence="2" id="KW-1185">Reference proteome</keyword>
<dbReference type="RefSeq" id="WP_248433252.1">
    <property type="nucleotide sequence ID" value="NZ_CP096205.1"/>
</dbReference>
<dbReference type="Proteomes" id="UP000830583">
    <property type="component" value="Chromosome"/>
</dbReference>
<reference evidence="1" key="1">
    <citation type="submission" date="2022-04" db="EMBL/GenBank/DDBJ databases">
        <title>Consumption of N2O by Flavobacterium azooxidireducens sp. nov. isolated from Decomposing Leaf Litter of Phragmites australis (Cav.).</title>
        <authorList>
            <person name="Behrendt U."/>
            <person name="Spanner T."/>
            <person name="Augustin J."/>
            <person name="Horn M.A."/>
            <person name="Kolb S."/>
            <person name="Ulrich A."/>
        </authorList>
    </citation>
    <scope>NUCLEOTIDE SEQUENCE</scope>
    <source>
        <strain evidence="1">IGB 4-14</strain>
    </source>
</reference>
<dbReference type="EMBL" id="CP096205">
    <property type="protein sequence ID" value="UPQ78325.1"/>
    <property type="molecule type" value="Genomic_DNA"/>
</dbReference>
<sequence>METLLHLYKNLDSKIWDYYDGFDAGNIAQNPFIKNPNSAVDHQQFIKDYFRLAGKKEVLQQFNTYDVLDDERAYHTNSVFLLGLLIRENTILKTKLFNEKRSKIGYPIFPFLWFLSVLFHDFGMKMEEDLANHPDLGTIDGLLHHYDIKHSLLVSMPKGINANLFGQIERYYSYRNAQGKIDHGILGGIYLYDRLVKIRRYKSLHRDTELNWHHSLEKKYALAAAAVACHNIWTKDPDKSNTSDYEGAGLHYLIRPNFGEISLENFPLLFLFGIVDTIDPIKLYMKQGKGGHLPETILDNIEISFGKRWVKFSNRAGSPLDFQHFIIQVKGLEGWIALETIEDKDRLKIIFR</sequence>
<evidence type="ECO:0008006" key="3">
    <source>
        <dbReference type="Google" id="ProtNLM"/>
    </source>
</evidence>
<evidence type="ECO:0000313" key="1">
    <source>
        <dbReference type="EMBL" id="UPQ78325.1"/>
    </source>
</evidence>
<accession>A0ABY4KG01</accession>
<name>A0ABY4KG01_9FLAO</name>
<evidence type="ECO:0000313" key="2">
    <source>
        <dbReference type="Proteomes" id="UP000830583"/>
    </source>
</evidence>